<dbReference type="EMBL" id="QBIU01000001">
    <property type="protein sequence ID" value="MWV69390.1"/>
    <property type="molecule type" value="Genomic_DNA"/>
</dbReference>
<dbReference type="Proteomes" id="UP000477070">
    <property type="component" value="Unassembled WGS sequence"/>
</dbReference>
<sequence>MQPSSIKIFANPYNYTNTSKINITQEFIDSKYLKEDLESLSLFVESKVEFDFIMQNMQLKQKLQEYFSDFCRALKEEIVVVQSKFVGKNDILEYLKTHKETRINLRNLLDKELSHIKESRPDIIESWVDYNEFINMCDELDSIN</sequence>
<accession>A0A6L7D9Z8</accession>
<proteinExistence type="predicted"/>
<dbReference type="InterPro" id="IPR021353">
    <property type="entry name" value="DUF2972"/>
</dbReference>
<evidence type="ECO:0000313" key="2">
    <source>
        <dbReference type="Proteomes" id="UP000477070"/>
    </source>
</evidence>
<organism evidence="1 2">
    <name type="scientific">Helicobacter saguini</name>
    <dbReference type="NCBI Taxonomy" id="1548018"/>
    <lineage>
        <taxon>Bacteria</taxon>
        <taxon>Pseudomonadati</taxon>
        <taxon>Campylobacterota</taxon>
        <taxon>Epsilonproteobacteria</taxon>
        <taxon>Campylobacterales</taxon>
        <taxon>Helicobacteraceae</taxon>
        <taxon>Helicobacter</taxon>
    </lineage>
</organism>
<reference evidence="1 2" key="1">
    <citation type="submission" date="2019-12" db="EMBL/GenBank/DDBJ databases">
        <title>Multi-Generational Helicobacter saguini Isolates.</title>
        <authorList>
            <person name="Mannion A."/>
            <person name="Shen Z."/>
            <person name="Fox J.G."/>
        </authorList>
    </citation>
    <scope>NUCLEOTIDE SEQUENCE [LARGE SCALE GENOMIC DNA]</scope>
    <source>
        <strain evidence="2">16-048 (F4)</strain>
    </source>
</reference>
<dbReference type="RefSeq" id="WP_118962153.1">
    <property type="nucleotide sequence ID" value="NZ_QBIU01000001.1"/>
</dbReference>
<gene>
    <name evidence="1" type="ORF">DCO61_05055</name>
</gene>
<dbReference type="AlphaFoldDB" id="A0A6L7D9Z8"/>
<dbReference type="Pfam" id="PF11186">
    <property type="entry name" value="DUF2972"/>
    <property type="match status" value="1"/>
</dbReference>
<protein>
    <submittedName>
        <fullName evidence="1">DUF2972 domain-containing protein</fullName>
    </submittedName>
</protein>
<name>A0A6L7D9Z8_9HELI</name>
<evidence type="ECO:0000313" key="1">
    <source>
        <dbReference type="EMBL" id="MWV69390.1"/>
    </source>
</evidence>
<comment type="caution">
    <text evidence="1">The sequence shown here is derived from an EMBL/GenBank/DDBJ whole genome shotgun (WGS) entry which is preliminary data.</text>
</comment>